<name>A0A8H3ATI7_9AGAM</name>
<organism evidence="1 2">
    <name type="scientific">Rhizoctonia solani</name>
    <dbReference type="NCBI Taxonomy" id="456999"/>
    <lineage>
        <taxon>Eukaryota</taxon>
        <taxon>Fungi</taxon>
        <taxon>Dikarya</taxon>
        <taxon>Basidiomycota</taxon>
        <taxon>Agaricomycotina</taxon>
        <taxon>Agaricomycetes</taxon>
        <taxon>Cantharellales</taxon>
        <taxon>Ceratobasidiaceae</taxon>
        <taxon>Rhizoctonia</taxon>
    </lineage>
</organism>
<gene>
    <name evidence="1" type="ORF">RDB_LOCUS126888</name>
</gene>
<accession>A0A8H3ATI7</accession>
<dbReference type="AlphaFoldDB" id="A0A8H3ATI7"/>
<reference evidence="1" key="1">
    <citation type="submission" date="2021-01" db="EMBL/GenBank/DDBJ databases">
        <authorList>
            <person name="Kaushik A."/>
        </authorList>
    </citation>
    <scope>NUCLEOTIDE SEQUENCE</scope>
    <source>
        <strain evidence="1">AG1-1C</strain>
    </source>
</reference>
<evidence type="ECO:0000313" key="2">
    <source>
        <dbReference type="Proteomes" id="UP000663846"/>
    </source>
</evidence>
<proteinExistence type="predicted"/>
<dbReference type="Proteomes" id="UP000663846">
    <property type="component" value="Unassembled WGS sequence"/>
</dbReference>
<comment type="caution">
    <text evidence="1">The sequence shown here is derived from an EMBL/GenBank/DDBJ whole genome shotgun (WGS) entry which is preliminary data.</text>
</comment>
<evidence type="ECO:0000313" key="1">
    <source>
        <dbReference type="EMBL" id="CAE6439494.1"/>
    </source>
</evidence>
<dbReference type="EMBL" id="CAJMWS010000380">
    <property type="protein sequence ID" value="CAE6439494.1"/>
    <property type="molecule type" value="Genomic_DNA"/>
</dbReference>
<sequence>MPARLPIELLDIVAQHTAMSAQARLSMASRSAYFVSTRALYASIRHMSMSRMTQCLLTLSTKPELARLVRSFSLLLSPSHILRAFHILLTRALGNMTGLHTLSLQLGIYATCDVMSQMSCKLTKLVCVAASDSSYPISQFLSTQPCIEELYIVCRPDDISALDPRALPALRDLAAPLQLLPVLLQSRLSCLSRLSVLGTMSKFGSFVQLSMALQSTRPPESLELVVGVDISTFSMVPKTLTPGMALLGMHAPFVNLLRLEIHEGCIRRDELHDVFAFALPKFPNIKTLVVMSQPPDLSAYIRKVRRSRPARAASDTLARTSSATENVSSAISTLSSRYVSPQSGRGPTNDWPMPTPDALYDRLCHIQVVKSWRQVHPKLERVVFPVGVYRYTDKQRSN</sequence>
<protein>
    <submittedName>
        <fullName evidence="1">Uncharacterized protein</fullName>
    </submittedName>
</protein>